<dbReference type="InterPro" id="IPR002514">
    <property type="entry name" value="Transposase_8"/>
</dbReference>
<organism evidence="1 2">
    <name type="scientific">Brucella haematophila</name>
    <dbReference type="NCBI Taxonomy" id="419474"/>
    <lineage>
        <taxon>Bacteria</taxon>
        <taxon>Pseudomonadati</taxon>
        <taxon>Pseudomonadota</taxon>
        <taxon>Alphaproteobacteria</taxon>
        <taxon>Hyphomicrobiales</taxon>
        <taxon>Brucellaceae</taxon>
        <taxon>Brucella/Ochrobactrum group</taxon>
        <taxon>Brucella</taxon>
    </lineage>
</organism>
<dbReference type="Proteomes" id="UP000704467">
    <property type="component" value="Unassembled WGS sequence"/>
</dbReference>
<evidence type="ECO:0000313" key="2">
    <source>
        <dbReference type="Proteomes" id="UP000704467"/>
    </source>
</evidence>
<evidence type="ECO:0000313" key="1">
    <source>
        <dbReference type="EMBL" id="NKC04921.1"/>
    </source>
</evidence>
<name>A0ABX1DQ16_9HYPH</name>
<protein>
    <submittedName>
        <fullName evidence="1">Transposase</fullName>
    </submittedName>
</protein>
<gene>
    <name evidence="1" type="ORF">HED55_22350</name>
</gene>
<keyword evidence="2" id="KW-1185">Reference proteome</keyword>
<comment type="caution">
    <text evidence="1">The sequence shown here is derived from an EMBL/GenBank/DDBJ whole genome shotgun (WGS) entry which is preliminary data.</text>
</comment>
<dbReference type="EMBL" id="JAAVLN010000003">
    <property type="protein sequence ID" value="NKC04921.1"/>
    <property type="molecule type" value="Genomic_DNA"/>
</dbReference>
<proteinExistence type="predicted"/>
<dbReference type="Pfam" id="PF01527">
    <property type="entry name" value="HTH_Tnp_1"/>
    <property type="match status" value="1"/>
</dbReference>
<reference evidence="1 2" key="1">
    <citation type="submission" date="2020-03" db="EMBL/GenBank/DDBJ databases">
        <title>Whole genome sequencing of clinical and environmental type strains of Ochrobactrum.</title>
        <authorList>
            <person name="Dharne M."/>
        </authorList>
    </citation>
    <scope>NUCLEOTIDE SEQUENCE [LARGE SCALE GENOMIC DNA]</scope>
    <source>
        <strain evidence="1 2">CIP 109452</strain>
    </source>
</reference>
<accession>A0ABX1DQ16</accession>
<sequence length="92" mass="10042">MVLESLRPGTIVNEVAERHGLKPNHLSTWRTMAQQGKLVLPAPEDAVEIAAVFVEPPISKPPIKRASRLEIIVGSGSWWRQSPSISSTAMMG</sequence>